<evidence type="ECO:0000313" key="1">
    <source>
        <dbReference type="EMBL" id="MFC4346984.1"/>
    </source>
</evidence>
<evidence type="ECO:0008006" key="3">
    <source>
        <dbReference type="Google" id="ProtNLM"/>
    </source>
</evidence>
<proteinExistence type="predicted"/>
<dbReference type="Pfam" id="PF14350">
    <property type="entry name" value="Beta_protein"/>
    <property type="match status" value="1"/>
</dbReference>
<keyword evidence="2" id="KW-1185">Reference proteome</keyword>
<name>A0ABV8U8M6_9PROT</name>
<gene>
    <name evidence="1" type="ORF">ACFO5Q_03920</name>
</gene>
<reference evidence="2" key="1">
    <citation type="journal article" date="2019" name="Int. J. Syst. Evol. Microbiol.">
        <title>The Global Catalogue of Microorganisms (GCM) 10K type strain sequencing project: providing services to taxonomists for standard genome sequencing and annotation.</title>
        <authorList>
            <consortium name="The Broad Institute Genomics Platform"/>
            <consortium name="The Broad Institute Genome Sequencing Center for Infectious Disease"/>
            <person name="Wu L."/>
            <person name="Ma J."/>
        </authorList>
    </citation>
    <scope>NUCLEOTIDE SEQUENCE [LARGE SCALE GENOMIC DNA]</scope>
    <source>
        <strain evidence="2">CGMCC 1.15304</strain>
    </source>
</reference>
<evidence type="ECO:0000313" key="2">
    <source>
        <dbReference type="Proteomes" id="UP001595776"/>
    </source>
</evidence>
<protein>
    <recommendedName>
        <fullName evidence="3">Beta protein</fullName>
    </recommendedName>
</protein>
<dbReference type="Proteomes" id="UP001595776">
    <property type="component" value="Unassembled WGS sequence"/>
</dbReference>
<dbReference type="RefSeq" id="WP_068147553.1">
    <property type="nucleotide sequence ID" value="NZ_JBHSCR010000002.1"/>
</dbReference>
<comment type="caution">
    <text evidence="1">The sequence shown here is derived from an EMBL/GenBank/DDBJ whole genome shotgun (WGS) entry which is preliminary data.</text>
</comment>
<accession>A0ABV8U8M6</accession>
<dbReference type="EMBL" id="JBHSCR010000002">
    <property type="protein sequence ID" value="MFC4346984.1"/>
    <property type="molecule type" value="Genomic_DNA"/>
</dbReference>
<organism evidence="1 2">
    <name type="scientific">Kordiimonas lipolytica</name>
    <dbReference type="NCBI Taxonomy" id="1662421"/>
    <lineage>
        <taxon>Bacteria</taxon>
        <taxon>Pseudomonadati</taxon>
        <taxon>Pseudomonadota</taxon>
        <taxon>Alphaproteobacteria</taxon>
        <taxon>Kordiimonadales</taxon>
        <taxon>Kordiimonadaceae</taxon>
        <taxon>Kordiimonas</taxon>
    </lineage>
</organism>
<dbReference type="InterPro" id="IPR025683">
    <property type="entry name" value="Protein_beta"/>
</dbReference>
<sequence>MVFNYFLLFKTAQAEFRAWDNLNDDLKPEILPIIEITRGRKIPRSGKDIHESQWPHTPGIYDFEGNWAKVRHYFKECNTVVLDLTREEELSCHELDQLTASHNGYEAWVQFVRNEQENFHNLLPTLIINPAEGETDEEYKANILSQLASHMETFDGVAYRASILIDPDFFYDLLVLKDMINSYLEAGKRFYIELDHEFIRPGTGIVHAARTSELISRIREIIPKAEIVILSTSFPRSVEDIGEAEHDSFSQEEVLLFDNIFKLQQKNNPDEAIHYGDYGSINPIRNDIIFATAWRPRIDFPTSNRRTYYYREKRGKDEDGNKNDYGLHYASVARKVKHDSAYELLPNSWGVRQIELAARSNPPLSHPPGKSPSFWISVRMEIHILQQLRRLSSGHQ</sequence>